<dbReference type="STRING" id="1298851.TST_1310"/>
<dbReference type="Gene3D" id="1.10.3380.30">
    <property type="match status" value="1"/>
</dbReference>
<feature type="domain" description="Helicase ATP-binding" evidence="5">
    <location>
        <begin position="15"/>
        <end position="172"/>
    </location>
</feature>
<dbReference type="SUPFAM" id="SSF52540">
    <property type="entry name" value="P-loop containing nucleoside triphosphate hydrolases"/>
    <property type="match status" value="1"/>
</dbReference>
<evidence type="ECO:0000256" key="1">
    <source>
        <dbReference type="ARBA" id="ARBA00022741"/>
    </source>
</evidence>
<dbReference type="InterPro" id="IPR001650">
    <property type="entry name" value="Helicase_C-like"/>
</dbReference>
<reference evidence="8" key="1">
    <citation type="journal article" date="2018" name="Science">
        <title>A primordial and reversible TCA cycle in a facultatively chemolithoautotrophic thermophile.</title>
        <authorList>
            <person name="Nunoura T."/>
            <person name="Chikaraishi Y."/>
            <person name="Izaki R."/>
            <person name="Suwa T."/>
            <person name="Sato T."/>
            <person name="Harada T."/>
            <person name="Mori K."/>
            <person name="Kato Y."/>
            <person name="Miyazaki M."/>
            <person name="Shimamura S."/>
            <person name="Yanagawa K."/>
            <person name="Shuto A."/>
            <person name="Ohkouchi N."/>
            <person name="Fujita N."/>
            <person name="Takaki Y."/>
            <person name="Atomi H."/>
            <person name="Takai K."/>
        </authorList>
    </citation>
    <scope>NUCLEOTIDE SEQUENCE [LARGE SCALE GENOMIC DNA]</scope>
    <source>
        <strain evidence="8">DSM 17441 / JCM 13301 / NBRC 103674 / ABI70S6</strain>
    </source>
</reference>
<evidence type="ECO:0000313" key="8">
    <source>
        <dbReference type="Proteomes" id="UP000063234"/>
    </source>
</evidence>
<dbReference type="InterPro" id="IPR027417">
    <property type="entry name" value="P-loop_NTPase"/>
</dbReference>
<dbReference type="GO" id="GO:0005524">
    <property type="term" value="F:ATP binding"/>
    <property type="evidence" value="ECO:0007669"/>
    <property type="project" value="UniProtKB-KW"/>
</dbReference>
<keyword evidence="8" id="KW-1185">Reference proteome</keyword>
<dbReference type="GO" id="GO:0004386">
    <property type="term" value="F:helicase activity"/>
    <property type="evidence" value="ECO:0007669"/>
    <property type="project" value="UniProtKB-KW"/>
</dbReference>
<dbReference type="EC" id="3.6.4.-" evidence="7"/>
<dbReference type="RefSeq" id="WP_068550089.1">
    <property type="nucleotide sequence ID" value="NZ_AP013035.1"/>
</dbReference>
<evidence type="ECO:0000256" key="4">
    <source>
        <dbReference type="ARBA" id="ARBA00022840"/>
    </source>
</evidence>
<keyword evidence="3 7" id="KW-0347">Helicase</keyword>
<dbReference type="PANTHER" id="PTHR12131">
    <property type="entry name" value="ATP-DEPENDENT RNA AND DNA HELICASE"/>
    <property type="match status" value="1"/>
</dbReference>
<sequence>MIPREKLDKFQIEAIDYLKNGYNVVVSAPTGTGKTAIIDHVIVDWINQGERVIYTGPLKALCNQKFRDFGKLLGQENVGLITGDEVVNETAPMLVMTTEVLRNMLQEDTLYPLPKMVVFDEIHYIADEQRGAAWEESIVLLPNETLILGLSATVPNAEELATWIEIIKGRETVVVKHHERAVPLKMFGIIKETGIAPLNKVRRIVERNKSRKKLFKAVAHTEIISELEEKGLLPALYFLFNRRKVEAFARELGTYKNFSNNQEKRTIRHFINSYITDVPEDAIPFIEKMCPLLVRGIGYHHAGLVPHAKRLVEMLFERRLLKVVYCTSTFALGVNMPARTVCFDSVIKFDGTTFRPLKNIEFFQKAGRAGRRGIDKEGYVIVRFDPKDHEEIPVYDERHLEPIESAFRLSYNSIVNLLDREPYERIMQFLNSSLWSFQHESEKEELKSTLMQYKDKLNALPSFTCEYSEELMDARKAELEALIQKDQNILSSIEEALNSQDLSNRKRRRLMEKKKAVVEEIIRSEYALKSLHLETCEFCVHKVQCRAVERKKKYYSKKIAQLERKLRYLDSYLIQEFEGKCKVLQELGHCDSELNLKFGAEIVKRLHIEELLVTELVLEGFLDRLEPETLGAVLTCIGREPDRLKSNKSKYLNRKIKKEIEELADFIKEIEERYLGAPVSCQINWGFADAAYLWTQGEDLAQIVKKTGMYEGDIISSLRQGLDLCKQLKRVYAEVPGFREMPAYENIKETYDRMEKPILREFSP</sequence>
<dbReference type="SMART" id="SM00490">
    <property type="entry name" value="HELICc"/>
    <property type="match status" value="1"/>
</dbReference>
<dbReference type="PATRIC" id="fig|1298851.3.peg.1384"/>
<dbReference type="CDD" id="cd18795">
    <property type="entry name" value="SF2_C_Ski2"/>
    <property type="match status" value="1"/>
</dbReference>
<keyword evidence="4" id="KW-0067">ATP-binding</keyword>
<keyword evidence="1" id="KW-0547">Nucleotide-binding</keyword>
<name>A0A0S3QUU8_THET7</name>
<dbReference type="KEGG" id="ttk:TST_1310"/>
<dbReference type="PROSITE" id="PS51192">
    <property type="entry name" value="HELICASE_ATP_BIND_1"/>
    <property type="match status" value="1"/>
</dbReference>
<dbReference type="GO" id="GO:0070478">
    <property type="term" value="P:nuclear-transcribed mRNA catabolic process, 3'-5' exonucleolytic nonsense-mediated decay"/>
    <property type="evidence" value="ECO:0007669"/>
    <property type="project" value="TreeGrafter"/>
</dbReference>
<dbReference type="InterPro" id="IPR012961">
    <property type="entry name" value="Ski2/MTR4_C"/>
</dbReference>
<accession>A0A0S3QUU8</accession>
<evidence type="ECO:0000259" key="6">
    <source>
        <dbReference type="PROSITE" id="PS51194"/>
    </source>
</evidence>
<keyword evidence="2 7" id="KW-0378">Hydrolase</keyword>
<dbReference type="GO" id="GO:0003676">
    <property type="term" value="F:nucleic acid binding"/>
    <property type="evidence" value="ECO:0007669"/>
    <property type="project" value="InterPro"/>
</dbReference>
<feature type="domain" description="Helicase C-terminal" evidence="6">
    <location>
        <begin position="219"/>
        <end position="423"/>
    </location>
</feature>
<dbReference type="SMART" id="SM00487">
    <property type="entry name" value="DEXDc"/>
    <property type="match status" value="1"/>
</dbReference>
<dbReference type="OrthoDB" id="9807155at2"/>
<protein>
    <submittedName>
        <fullName evidence="7">ATP-dependent RNA helicase HelY</fullName>
        <ecNumber evidence="7">3.6.4.-</ecNumber>
    </submittedName>
</protein>
<dbReference type="InterPro" id="IPR050699">
    <property type="entry name" value="RNA-DNA_Helicase"/>
</dbReference>
<evidence type="ECO:0000259" key="5">
    <source>
        <dbReference type="PROSITE" id="PS51192"/>
    </source>
</evidence>
<dbReference type="PANTHER" id="PTHR12131:SF1">
    <property type="entry name" value="ATP-DEPENDENT RNA HELICASE SUPV3L1, MITOCHONDRIAL-RELATED"/>
    <property type="match status" value="1"/>
</dbReference>
<dbReference type="InterPro" id="IPR011545">
    <property type="entry name" value="DEAD/DEAH_box_helicase_dom"/>
</dbReference>
<dbReference type="SMART" id="SM01142">
    <property type="entry name" value="DSHCT"/>
    <property type="match status" value="1"/>
</dbReference>
<dbReference type="PROSITE" id="PS51194">
    <property type="entry name" value="HELICASE_CTER"/>
    <property type="match status" value="1"/>
</dbReference>
<evidence type="ECO:0000256" key="2">
    <source>
        <dbReference type="ARBA" id="ARBA00022801"/>
    </source>
</evidence>
<dbReference type="InterPro" id="IPR014001">
    <property type="entry name" value="Helicase_ATP-bd"/>
</dbReference>
<gene>
    <name evidence="7" type="primary">helY</name>
    <name evidence="7" type="ORF">TST_1310</name>
</gene>
<evidence type="ECO:0000256" key="3">
    <source>
        <dbReference type="ARBA" id="ARBA00022806"/>
    </source>
</evidence>
<dbReference type="Proteomes" id="UP000063234">
    <property type="component" value="Chromosome"/>
</dbReference>
<dbReference type="Gene3D" id="3.40.50.300">
    <property type="entry name" value="P-loop containing nucleotide triphosphate hydrolases"/>
    <property type="match status" value="2"/>
</dbReference>
<organism evidence="7 8">
    <name type="scientific">Thermosulfidibacter takaii (strain DSM 17441 / JCM 13301 / NBRC 103674 / ABI70S6)</name>
    <dbReference type="NCBI Taxonomy" id="1298851"/>
    <lineage>
        <taxon>Bacteria</taxon>
        <taxon>Pseudomonadati</taxon>
        <taxon>Thermosulfidibacterota</taxon>
        <taxon>Thermosulfidibacteria</taxon>
        <taxon>Thermosulfidibacterales</taxon>
        <taxon>Thermosulfidibacteraceae</taxon>
    </lineage>
</organism>
<dbReference type="GO" id="GO:0055087">
    <property type="term" value="C:Ski complex"/>
    <property type="evidence" value="ECO:0007669"/>
    <property type="project" value="TreeGrafter"/>
</dbReference>
<dbReference type="Pfam" id="PF00270">
    <property type="entry name" value="DEAD"/>
    <property type="match status" value="1"/>
</dbReference>
<dbReference type="EMBL" id="AP013035">
    <property type="protein sequence ID" value="BAT72097.1"/>
    <property type="molecule type" value="Genomic_DNA"/>
</dbReference>
<proteinExistence type="predicted"/>
<dbReference type="Pfam" id="PF08148">
    <property type="entry name" value="DSHCT"/>
    <property type="match status" value="1"/>
</dbReference>
<dbReference type="GO" id="GO:0016787">
    <property type="term" value="F:hydrolase activity"/>
    <property type="evidence" value="ECO:0007669"/>
    <property type="project" value="UniProtKB-KW"/>
</dbReference>
<evidence type="ECO:0000313" key="7">
    <source>
        <dbReference type="EMBL" id="BAT72097.1"/>
    </source>
</evidence>
<dbReference type="AlphaFoldDB" id="A0A0S3QUU8"/>